<dbReference type="GO" id="GO:0009103">
    <property type="term" value="P:lipopolysaccharide biosynthetic process"/>
    <property type="evidence" value="ECO:0007669"/>
    <property type="project" value="TreeGrafter"/>
</dbReference>
<evidence type="ECO:0000313" key="3">
    <source>
        <dbReference type="EMBL" id="NLD25710.1"/>
    </source>
</evidence>
<accession>A0A847D2N4</accession>
<evidence type="ECO:0000256" key="1">
    <source>
        <dbReference type="ARBA" id="ARBA00022679"/>
    </source>
</evidence>
<dbReference type="SUPFAM" id="SSF53756">
    <property type="entry name" value="UDP-Glycosyltransferase/glycogen phosphorylase"/>
    <property type="match status" value="1"/>
</dbReference>
<dbReference type="Proteomes" id="UP000545876">
    <property type="component" value="Unassembled WGS sequence"/>
</dbReference>
<feature type="domain" description="Glycosyl transferase family 1" evidence="2">
    <location>
        <begin position="166"/>
        <end position="332"/>
    </location>
</feature>
<sequence length="364" mass="40886">MLKSIFLAGREVNYPRNALMLSAIQGVSQTTVIGSQGSNVYKGGIRPILRQSVRSFLQLIPRLIKRDFDFVFIGFFGQLLTQMITPFTRKPIIMDMFVSAYDTLVEDRQITTRKSLLSKFLFWLDKQSSQRAKLILVDTLAHAEYFHETFGISLSKMKRVFVGCDEELFHPLPENPESHTVLYYCSYLPLHGVDVVVQAAELLQADPTIKFRIIGEGIDYKKIQKYVQENQLRNVELAAPVSIDRLPKEIQNSLICLGGHFGASAKACRVIPGKAFQMIAMGKPVIMGDNTANRELLTHGVDCWFCEMNNPRALADAISTLIQDRELRNRIAGGALKTYQEAASSKLLKSIVQESILDALKPQG</sequence>
<evidence type="ECO:0000259" key="2">
    <source>
        <dbReference type="Pfam" id="PF00534"/>
    </source>
</evidence>
<dbReference type="AlphaFoldDB" id="A0A847D2N4"/>
<dbReference type="PANTHER" id="PTHR46401">
    <property type="entry name" value="GLYCOSYLTRANSFERASE WBBK-RELATED"/>
    <property type="match status" value="1"/>
</dbReference>
<dbReference type="PANTHER" id="PTHR46401:SF2">
    <property type="entry name" value="GLYCOSYLTRANSFERASE WBBK-RELATED"/>
    <property type="match status" value="1"/>
</dbReference>
<reference evidence="3 4" key="1">
    <citation type="journal article" date="2020" name="Biotechnol. Biofuels">
        <title>New insights from the biogas microbiome by comprehensive genome-resolved metagenomics of nearly 1600 species originating from multiple anaerobic digesters.</title>
        <authorList>
            <person name="Campanaro S."/>
            <person name="Treu L."/>
            <person name="Rodriguez-R L.M."/>
            <person name="Kovalovszki A."/>
            <person name="Ziels R.M."/>
            <person name="Maus I."/>
            <person name="Zhu X."/>
            <person name="Kougias P.G."/>
            <person name="Basile A."/>
            <person name="Luo G."/>
            <person name="Schluter A."/>
            <person name="Konstantinidis K.T."/>
            <person name="Angelidaki I."/>
        </authorList>
    </citation>
    <scope>NUCLEOTIDE SEQUENCE [LARGE SCALE GENOMIC DNA]</scope>
    <source>
        <strain evidence="3">AS06rmzACSIP_65</strain>
    </source>
</reference>
<dbReference type="Gene3D" id="3.40.50.2000">
    <property type="entry name" value="Glycogen Phosphorylase B"/>
    <property type="match status" value="1"/>
</dbReference>
<keyword evidence="1 3" id="KW-0808">Transferase</keyword>
<proteinExistence type="predicted"/>
<dbReference type="InterPro" id="IPR001296">
    <property type="entry name" value="Glyco_trans_1"/>
</dbReference>
<dbReference type="EMBL" id="JAAZBX010000021">
    <property type="protein sequence ID" value="NLD25710.1"/>
    <property type="molecule type" value="Genomic_DNA"/>
</dbReference>
<evidence type="ECO:0000313" key="4">
    <source>
        <dbReference type="Proteomes" id="UP000545876"/>
    </source>
</evidence>
<dbReference type="Pfam" id="PF00534">
    <property type="entry name" value="Glycos_transf_1"/>
    <property type="match status" value="1"/>
</dbReference>
<gene>
    <name evidence="3" type="ORF">GX656_03700</name>
</gene>
<comment type="caution">
    <text evidence="3">The sequence shown here is derived from an EMBL/GenBank/DDBJ whole genome shotgun (WGS) entry which is preliminary data.</text>
</comment>
<protein>
    <submittedName>
        <fullName evidence="3">Glycosyltransferase family 4 protein</fullName>
    </submittedName>
</protein>
<organism evidence="3 4">
    <name type="scientific">Candidatus Dojkabacteria bacterium</name>
    <dbReference type="NCBI Taxonomy" id="2099670"/>
    <lineage>
        <taxon>Bacteria</taxon>
        <taxon>Candidatus Dojkabacteria</taxon>
    </lineage>
</organism>
<name>A0A847D2N4_9BACT</name>
<dbReference type="GO" id="GO:0016757">
    <property type="term" value="F:glycosyltransferase activity"/>
    <property type="evidence" value="ECO:0007669"/>
    <property type="project" value="InterPro"/>
</dbReference>